<evidence type="ECO:0000313" key="3">
    <source>
        <dbReference type="Proteomes" id="UP000198807"/>
    </source>
</evidence>
<dbReference type="AlphaFoldDB" id="A0A1H7L5S3"/>
<reference evidence="3" key="1">
    <citation type="submission" date="2016-10" db="EMBL/GenBank/DDBJ databases">
        <authorList>
            <person name="Varghese N."/>
            <person name="Submissions S."/>
        </authorList>
    </citation>
    <scope>NUCLEOTIDE SEQUENCE [LARGE SCALE GENOMIC DNA]</scope>
    <source>
        <strain evidence="3">CGMCC 1.9150</strain>
    </source>
</reference>
<keyword evidence="3" id="KW-1185">Reference proteome</keyword>
<protein>
    <submittedName>
        <fullName evidence="2">Uncharacterized protein</fullName>
    </submittedName>
</protein>
<organism evidence="2 3">
    <name type="scientific">Halomonas daqiaonensis</name>
    <dbReference type="NCBI Taxonomy" id="650850"/>
    <lineage>
        <taxon>Bacteria</taxon>
        <taxon>Pseudomonadati</taxon>
        <taxon>Pseudomonadota</taxon>
        <taxon>Gammaproteobacteria</taxon>
        <taxon>Oceanospirillales</taxon>
        <taxon>Halomonadaceae</taxon>
        <taxon>Halomonas</taxon>
    </lineage>
</organism>
<evidence type="ECO:0000313" key="2">
    <source>
        <dbReference type="EMBL" id="SEK93607.1"/>
    </source>
</evidence>
<keyword evidence="1" id="KW-0812">Transmembrane</keyword>
<dbReference type="Proteomes" id="UP000198807">
    <property type="component" value="Unassembled WGS sequence"/>
</dbReference>
<feature type="transmembrane region" description="Helical" evidence="1">
    <location>
        <begin position="67"/>
        <end position="86"/>
    </location>
</feature>
<sequence length="93" mass="10387">MTLTLIWLIAFALLLFLFLKRWEASVSGILDALLPAVLHSEDDRWIWCPALAVLGATFIVRPVDMLFTVIVLALVALIGTKLAGWVKNKVDMH</sequence>
<dbReference type="OrthoDB" id="6183864at2"/>
<accession>A0A1H7L5S3</accession>
<keyword evidence="1" id="KW-1133">Transmembrane helix</keyword>
<keyword evidence="1" id="KW-0472">Membrane</keyword>
<proteinExistence type="predicted"/>
<dbReference type="EMBL" id="FOBC01000005">
    <property type="protein sequence ID" value="SEK93607.1"/>
    <property type="molecule type" value="Genomic_DNA"/>
</dbReference>
<evidence type="ECO:0000256" key="1">
    <source>
        <dbReference type="SAM" id="Phobius"/>
    </source>
</evidence>
<name>A0A1H7L5S3_9GAMM</name>
<gene>
    <name evidence="2" type="ORF">SAMN04488129_105165</name>
</gene>
<dbReference type="RefSeq" id="WP_089711494.1">
    <property type="nucleotide sequence ID" value="NZ_FOBC01000005.1"/>
</dbReference>